<dbReference type="GO" id="GO:0005886">
    <property type="term" value="C:plasma membrane"/>
    <property type="evidence" value="ECO:0007669"/>
    <property type="project" value="UniProtKB-SubCell"/>
</dbReference>
<keyword evidence="4 7" id="KW-0812">Transmembrane</keyword>
<dbReference type="Proteomes" id="UP000033393">
    <property type="component" value="Unassembled WGS sequence"/>
</dbReference>
<evidence type="ECO:0000256" key="1">
    <source>
        <dbReference type="ARBA" id="ARBA00004651"/>
    </source>
</evidence>
<evidence type="ECO:0000313" key="9">
    <source>
        <dbReference type="Proteomes" id="UP000033393"/>
    </source>
</evidence>
<dbReference type="PATRIC" id="fig|68170.10.peg.7455"/>
<evidence type="ECO:0000256" key="2">
    <source>
        <dbReference type="ARBA" id="ARBA00011006"/>
    </source>
</evidence>
<evidence type="ECO:0000256" key="6">
    <source>
        <dbReference type="ARBA" id="ARBA00023136"/>
    </source>
</evidence>
<keyword evidence="3" id="KW-1003">Cell membrane</keyword>
<dbReference type="InterPro" id="IPR007341">
    <property type="entry name" value="Transgly_assoc"/>
</dbReference>
<keyword evidence="6 7" id="KW-0472">Membrane</keyword>
<comment type="similarity">
    <text evidence="2">Belongs to the UPF0410 family.</text>
</comment>
<organism evidence="8 9">
    <name type="scientific">Lentzea aerocolonigenes</name>
    <name type="common">Lechevalieria aerocolonigenes</name>
    <name type="synonym">Saccharothrix aerocolonigenes</name>
    <dbReference type="NCBI Taxonomy" id="68170"/>
    <lineage>
        <taxon>Bacteria</taxon>
        <taxon>Bacillati</taxon>
        <taxon>Actinomycetota</taxon>
        <taxon>Actinomycetes</taxon>
        <taxon>Pseudonocardiales</taxon>
        <taxon>Pseudonocardiaceae</taxon>
        <taxon>Lentzea</taxon>
    </lineage>
</organism>
<protein>
    <submittedName>
        <fullName evidence="8">Membrane protein</fullName>
    </submittedName>
</protein>
<sequence>MGILGWIVLGLLAGAIAKAIMPGRDPGGIIITMLIGIVGAILGGFIGSALFGTDLGSFFDLRTWLLAIVGSLILLGIYRLVTGRRSRV</sequence>
<proteinExistence type="inferred from homology"/>
<evidence type="ECO:0000256" key="5">
    <source>
        <dbReference type="ARBA" id="ARBA00022989"/>
    </source>
</evidence>
<dbReference type="PANTHER" id="PTHR33884:SF3">
    <property type="entry name" value="UPF0410 PROTEIN YMGE"/>
    <property type="match status" value="1"/>
</dbReference>
<keyword evidence="5 7" id="KW-1133">Transmembrane helix</keyword>
<keyword evidence="9" id="KW-1185">Reference proteome</keyword>
<gene>
    <name evidence="8" type="ORF">UK23_06750</name>
</gene>
<evidence type="ECO:0000256" key="3">
    <source>
        <dbReference type="ARBA" id="ARBA00022475"/>
    </source>
</evidence>
<dbReference type="RefSeq" id="WP_045310514.1">
    <property type="nucleotide sequence ID" value="NZ_JYJG01000037.1"/>
</dbReference>
<evidence type="ECO:0000256" key="4">
    <source>
        <dbReference type="ARBA" id="ARBA00022692"/>
    </source>
</evidence>
<accession>A0A0F0H9D9</accession>
<name>A0A0F0H9D9_LENAE</name>
<dbReference type="Pfam" id="PF04226">
    <property type="entry name" value="Transgly_assoc"/>
    <property type="match status" value="1"/>
</dbReference>
<dbReference type="OrthoDB" id="9811343at2"/>
<comment type="caution">
    <text evidence="8">The sequence shown here is derived from an EMBL/GenBank/DDBJ whole genome shotgun (WGS) entry which is preliminary data.</text>
</comment>
<evidence type="ECO:0000256" key="7">
    <source>
        <dbReference type="SAM" id="Phobius"/>
    </source>
</evidence>
<comment type="subcellular location">
    <subcellularLocation>
        <location evidence="1">Cell membrane</location>
        <topology evidence="1">Multi-pass membrane protein</topology>
    </subcellularLocation>
</comment>
<dbReference type="STRING" id="68170.GCA_000974445_04756"/>
<feature type="transmembrane region" description="Helical" evidence="7">
    <location>
        <begin position="29"/>
        <end position="51"/>
    </location>
</feature>
<evidence type="ECO:0000313" key="8">
    <source>
        <dbReference type="EMBL" id="KJK51461.1"/>
    </source>
</evidence>
<feature type="transmembrane region" description="Helical" evidence="7">
    <location>
        <begin position="63"/>
        <end position="81"/>
    </location>
</feature>
<dbReference type="EMBL" id="JYJG01000037">
    <property type="protein sequence ID" value="KJK51461.1"/>
    <property type="molecule type" value="Genomic_DNA"/>
</dbReference>
<dbReference type="eggNOG" id="COG2261">
    <property type="taxonomic scope" value="Bacteria"/>
</dbReference>
<dbReference type="PANTHER" id="PTHR33884">
    <property type="entry name" value="UPF0410 PROTEIN YMGE"/>
    <property type="match status" value="1"/>
</dbReference>
<reference evidence="8 9" key="1">
    <citation type="submission" date="2015-02" db="EMBL/GenBank/DDBJ databases">
        <authorList>
            <person name="Ju K.-S."/>
            <person name="Doroghazi J.R."/>
            <person name="Metcalf W."/>
        </authorList>
    </citation>
    <scope>NUCLEOTIDE SEQUENCE [LARGE SCALE GENOMIC DNA]</scope>
    <source>
        <strain evidence="8 9">NRRL B-16140</strain>
    </source>
</reference>
<dbReference type="AlphaFoldDB" id="A0A0F0H9D9"/>